<keyword evidence="3" id="KW-0732">Signal</keyword>
<feature type="signal peptide" evidence="3">
    <location>
        <begin position="1"/>
        <end position="22"/>
    </location>
</feature>
<dbReference type="InterPro" id="IPR007567">
    <property type="entry name" value="Mid2_dom"/>
</dbReference>
<dbReference type="STRING" id="684364.F4NS46"/>
<organism evidence="5 6">
    <name type="scientific">Batrachochytrium dendrobatidis (strain JAM81 / FGSC 10211)</name>
    <name type="common">Frog chytrid fungus</name>
    <dbReference type="NCBI Taxonomy" id="684364"/>
    <lineage>
        <taxon>Eukaryota</taxon>
        <taxon>Fungi</taxon>
        <taxon>Fungi incertae sedis</taxon>
        <taxon>Chytridiomycota</taxon>
        <taxon>Chytridiomycota incertae sedis</taxon>
        <taxon>Chytridiomycetes</taxon>
        <taxon>Rhizophydiales</taxon>
        <taxon>Rhizophydiales incertae sedis</taxon>
        <taxon>Batrachochytrium</taxon>
    </lineage>
</organism>
<keyword evidence="2" id="KW-0812">Transmembrane</keyword>
<dbReference type="HOGENOM" id="CLU_555456_0_0_1"/>
<feature type="compositionally biased region" description="Polar residues" evidence="1">
    <location>
        <begin position="473"/>
        <end position="491"/>
    </location>
</feature>
<dbReference type="Proteomes" id="UP000007241">
    <property type="component" value="Unassembled WGS sequence"/>
</dbReference>
<feature type="region of interest" description="Disordered" evidence="1">
    <location>
        <begin position="454"/>
        <end position="491"/>
    </location>
</feature>
<keyword evidence="6" id="KW-1185">Reference proteome</keyword>
<dbReference type="RefSeq" id="XP_006675458.1">
    <property type="nucleotide sequence ID" value="XM_006675395.1"/>
</dbReference>
<dbReference type="Pfam" id="PF04478">
    <property type="entry name" value="Mid2"/>
    <property type="match status" value="1"/>
</dbReference>
<keyword evidence="2" id="KW-1133">Transmembrane helix</keyword>
<dbReference type="EMBL" id="GL882879">
    <property type="protein sequence ID" value="EGF83396.1"/>
    <property type="molecule type" value="Genomic_DNA"/>
</dbReference>
<feature type="region of interest" description="Disordered" evidence="1">
    <location>
        <begin position="146"/>
        <end position="192"/>
    </location>
</feature>
<evidence type="ECO:0000313" key="6">
    <source>
        <dbReference type="Proteomes" id="UP000007241"/>
    </source>
</evidence>
<evidence type="ECO:0000256" key="2">
    <source>
        <dbReference type="SAM" id="Phobius"/>
    </source>
</evidence>
<dbReference type="OrthoDB" id="2162178at2759"/>
<feature type="chain" id="PRO_5003314443" description="Mid2 domain-containing protein" evidence="3">
    <location>
        <begin position="23"/>
        <end position="491"/>
    </location>
</feature>
<gene>
    <name evidence="5" type="ORF">BATDEDRAFT_22061</name>
</gene>
<evidence type="ECO:0000259" key="4">
    <source>
        <dbReference type="Pfam" id="PF04478"/>
    </source>
</evidence>
<dbReference type="GeneID" id="18237829"/>
<accession>F4NS46</accession>
<keyword evidence="2" id="KW-0472">Membrane</keyword>
<proteinExistence type="predicted"/>
<dbReference type="InParanoid" id="F4NS46"/>
<protein>
    <recommendedName>
        <fullName evidence="4">Mid2 domain-containing protein</fullName>
    </recommendedName>
</protein>
<feature type="domain" description="Mid2" evidence="4">
    <location>
        <begin position="157"/>
        <end position="218"/>
    </location>
</feature>
<evidence type="ECO:0000256" key="3">
    <source>
        <dbReference type="SAM" id="SignalP"/>
    </source>
</evidence>
<evidence type="ECO:0000313" key="5">
    <source>
        <dbReference type="EMBL" id="EGF83396.1"/>
    </source>
</evidence>
<name>F4NS46_BATDJ</name>
<evidence type="ECO:0000256" key="1">
    <source>
        <dbReference type="SAM" id="MobiDB-lite"/>
    </source>
</evidence>
<dbReference type="GO" id="GO:1903338">
    <property type="term" value="P:regulation of cell wall organization or biogenesis"/>
    <property type="evidence" value="ECO:0000318"/>
    <property type="project" value="GO_Central"/>
</dbReference>
<reference evidence="5 6" key="1">
    <citation type="submission" date="2009-12" db="EMBL/GenBank/DDBJ databases">
        <title>The draft genome of Batrachochytrium dendrobatidis.</title>
        <authorList>
            <consortium name="US DOE Joint Genome Institute (JGI-PGF)"/>
            <person name="Kuo A."/>
            <person name="Salamov A."/>
            <person name="Schmutz J."/>
            <person name="Lucas S."/>
            <person name="Pitluck S."/>
            <person name="Rosenblum E."/>
            <person name="Stajich J."/>
            <person name="Eisen M."/>
            <person name="Grigoriev I.V."/>
        </authorList>
    </citation>
    <scope>NUCLEOTIDE SEQUENCE [LARGE SCALE GENOMIC DNA]</scope>
    <source>
        <strain evidence="6">JAM81 / FGSC 10211</strain>
    </source>
</reference>
<feature type="compositionally biased region" description="Pro residues" evidence="1">
    <location>
        <begin position="457"/>
        <end position="472"/>
    </location>
</feature>
<dbReference type="AlphaFoldDB" id="F4NS46"/>
<feature type="transmembrane region" description="Helical" evidence="2">
    <location>
        <begin position="198"/>
        <end position="221"/>
    </location>
</feature>
<sequence length="491" mass="51270">MSAKAIALILVSFLASLPMSAAQTGSGTFLLSNDGVWPAGSTQTVTLMTIMTTRKKLYVDNMSLLLGGATVPICQRQFGNAGGSASCSFTVPDNTSPSTGTVSAQYEECTDILGGPAFCSGQSNAISSPVAVLAVLSSTTATSARTTTLASPTTTSATTTITSARTTLSSTSSSTTSTATNASSADSSSGSTAANTGIIVGCIIGAIVLLIILGMVIWRWLRARNGNKDSKIQLYNSSLDAKSGPAPLDAETAASIRAAAAAAAIATGMNRGSESVSGSELNPIRPISSSTANALTPSGAPSSSTAATISTMVPIGSSKAASHKGSAVSLTQTGNIHVPPEHVPPMPTMVSIPEQQMQYAQYPAQPYYGQSYSSEAVSAAGIPTSNYYQQAYPAPHPNMVMNYDPNYNPQFDPYYNHQYQPQYDPNYNPQLHGQYDPRLPMMYPDAQQQQVTAFPMHPYPPHSGYTSPPPEQSIPTLEQTQPYPHAQSPTH</sequence>